<dbReference type="GO" id="GO:0016887">
    <property type="term" value="F:ATP hydrolysis activity"/>
    <property type="evidence" value="ECO:0007669"/>
    <property type="project" value="InterPro"/>
</dbReference>
<dbReference type="AlphaFoldDB" id="A0AA48RG58"/>
<evidence type="ECO:0000256" key="1">
    <source>
        <dbReference type="ARBA" id="ARBA00022801"/>
    </source>
</evidence>
<organism evidence="6 7">
    <name type="scientific">Brevibacillus aydinogluensis</name>
    <dbReference type="NCBI Taxonomy" id="927786"/>
    <lineage>
        <taxon>Bacteria</taxon>
        <taxon>Bacillati</taxon>
        <taxon>Bacillota</taxon>
        <taxon>Bacilli</taxon>
        <taxon>Bacillales</taxon>
        <taxon>Paenibacillaceae</taxon>
        <taxon>Brevibacillus</taxon>
    </lineage>
</organism>
<keyword evidence="2" id="KW-0175">Coiled coil</keyword>
<keyword evidence="7" id="KW-1185">Reference proteome</keyword>
<evidence type="ECO:0000313" key="6">
    <source>
        <dbReference type="EMBL" id="CAJ1001434.1"/>
    </source>
</evidence>
<dbReference type="Pfam" id="PF13476">
    <property type="entry name" value="AAA_23"/>
    <property type="match status" value="1"/>
</dbReference>
<evidence type="ECO:0000256" key="3">
    <source>
        <dbReference type="SAM" id="Phobius"/>
    </source>
</evidence>
<name>A0AA48RG58_9BACL</name>
<dbReference type="Proteomes" id="UP001189619">
    <property type="component" value="Chromosome"/>
</dbReference>
<dbReference type="SUPFAM" id="SSF56300">
    <property type="entry name" value="Metallo-dependent phosphatases"/>
    <property type="match status" value="1"/>
</dbReference>
<dbReference type="InterPro" id="IPR004843">
    <property type="entry name" value="Calcineurin-like_PHP"/>
</dbReference>
<reference evidence="6" key="1">
    <citation type="submission" date="2023-07" db="EMBL/GenBank/DDBJ databases">
        <authorList>
            <person name="Ivanov I."/>
            <person name="Teneva D."/>
            <person name="Stoikov I."/>
        </authorList>
    </citation>
    <scope>NUCLEOTIDE SEQUENCE</scope>
    <source>
        <strain evidence="6">4475</strain>
    </source>
</reference>
<accession>A0AA48RG58</accession>
<dbReference type="Pfam" id="PF00149">
    <property type="entry name" value="Metallophos"/>
    <property type="match status" value="1"/>
</dbReference>
<feature type="domain" description="Rad50/SbcC-type AAA" evidence="5">
    <location>
        <begin position="375"/>
        <end position="518"/>
    </location>
</feature>
<proteinExistence type="predicted"/>
<keyword evidence="3" id="KW-0472">Membrane</keyword>
<dbReference type="CDD" id="cd00840">
    <property type="entry name" value="MPP_Mre11_N"/>
    <property type="match status" value="1"/>
</dbReference>
<dbReference type="KEGG" id="bayd:BSPP4475_03735"/>
<evidence type="ECO:0000259" key="4">
    <source>
        <dbReference type="Pfam" id="PF00149"/>
    </source>
</evidence>
<keyword evidence="3" id="KW-1133">Transmembrane helix</keyword>
<feature type="transmembrane region" description="Helical" evidence="3">
    <location>
        <begin position="759"/>
        <end position="776"/>
    </location>
</feature>
<gene>
    <name evidence="6" type="ORF">BSPP4475_03735</name>
</gene>
<dbReference type="Gene3D" id="3.40.50.300">
    <property type="entry name" value="P-loop containing nucleotide triphosphate hydrolases"/>
    <property type="match status" value="2"/>
</dbReference>
<keyword evidence="3" id="KW-0812">Transmembrane</keyword>
<feature type="coiled-coil region" evidence="2">
    <location>
        <begin position="878"/>
        <end position="955"/>
    </location>
</feature>
<dbReference type="Gene3D" id="3.60.21.10">
    <property type="match status" value="1"/>
</dbReference>
<dbReference type="InterPro" id="IPR029052">
    <property type="entry name" value="Metallo-depent_PP-like"/>
</dbReference>
<dbReference type="InterPro" id="IPR038729">
    <property type="entry name" value="Rad50/SbcC_AAA"/>
</dbReference>
<dbReference type="EMBL" id="OY569118">
    <property type="protein sequence ID" value="CAJ1001434.1"/>
    <property type="molecule type" value="Genomic_DNA"/>
</dbReference>
<dbReference type="InterPro" id="IPR027417">
    <property type="entry name" value="P-loop_NTPase"/>
</dbReference>
<dbReference type="GO" id="GO:0006302">
    <property type="term" value="P:double-strand break repair"/>
    <property type="evidence" value="ECO:0007669"/>
    <property type="project" value="InterPro"/>
</dbReference>
<dbReference type="PANTHER" id="PTHR41259">
    <property type="entry name" value="DOUBLE-STRAND BREAK REPAIR RAD50 ATPASE, PUTATIVE-RELATED"/>
    <property type="match status" value="1"/>
</dbReference>
<feature type="coiled-coil region" evidence="2">
    <location>
        <begin position="587"/>
        <end position="628"/>
    </location>
</feature>
<dbReference type="PANTHER" id="PTHR41259:SF1">
    <property type="entry name" value="DOUBLE-STRAND BREAK REPAIR RAD50 ATPASE, PUTATIVE-RELATED"/>
    <property type="match status" value="1"/>
</dbReference>
<dbReference type="InterPro" id="IPR041796">
    <property type="entry name" value="Mre11_N"/>
</dbReference>
<evidence type="ECO:0000313" key="7">
    <source>
        <dbReference type="Proteomes" id="UP001189619"/>
    </source>
</evidence>
<dbReference type="SUPFAM" id="SSF52540">
    <property type="entry name" value="P-loop containing nucleoside triphosphate hydrolases"/>
    <property type="match status" value="1"/>
</dbReference>
<feature type="domain" description="Calcineurin-like phosphoesterase" evidence="4">
    <location>
        <begin position="2"/>
        <end position="196"/>
    </location>
</feature>
<evidence type="ECO:0000259" key="5">
    <source>
        <dbReference type="Pfam" id="PF13476"/>
    </source>
</evidence>
<keyword evidence="1" id="KW-0378">Hydrolase</keyword>
<evidence type="ECO:0000256" key="2">
    <source>
        <dbReference type="SAM" id="Coils"/>
    </source>
</evidence>
<evidence type="ECO:0008006" key="8">
    <source>
        <dbReference type="Google" id="ProtNLM"/>
    </source>
</evidence>
<sequence length="1092" mass="125471">MLRFIHTADVHLDAPLQTLSALYELRQEDFRRTMRTIRDLVLDKQADFWLIAGDLLEYHGGRRSTALFLRDLFASVAPVPVCIAPGNHDPWHPDSYYQTLEWPGNVFWFTPEWGAYEFPDKSCVVYGWGFPQPHVYESPLPAFPGRLHGYRHHLMVLHGSVVNGGADGHHPYAPMTLEEMAAAGMDYIALGHIHKPAVFLHPVSQTPFAAYPGSPEGLSAKEAGERFVMYGDGRLRLEHVPVQSRIISRREVDVAGAETTEQLVNVLERELADEEDDCLLYLTLTGERSAHFTPPVEVVEQRLSRFFYVQCTDRTWSDLDADQLQAQSGVWGRWLSKLAEAEAEGADEWQRDIARMARREALARIGGDLAVKIDELQLRGFGKWRDAVFRFAPGINLFCGPNEAGKSTLLEGLFAALYGMKKDYVRTARYLPEYEKYLPWDGGTYETIVQYEVAGKSYRLHRWLEKEREQARLFLNPDWSEVTGLYQEDRRKERNFLELHLGLTRSLFTDVTWIRREQMAAAEHLLPSLGTDEADPAVNRVLAELERELAAIGKKERADNTLLGKAGARVAQKERALAEAEAGWTAASRLARQIADWEAERQERERTREKLRQRLHRMQEAEAEWQARWRQSYIAPSPEQWEAWEENAVTAEERRLHRETRELLAALAARSAPDADTGSETERKRLEADYQRALELRKAWETCREQVNRLAASAIVGTERPRQRQKATGKFSSDRLLRAGSGLLLAAAAGAFLAGKGTYGWIAGVLAVLLAAVGTLRRRRARGNQHVPAVIEEWRRLQQEADRLEVTLREIYQAWNAADWDAFLQLREAQLNMSRQREADRQTEEWKRREEEARLLARWGDELRSILEAEKAERDRERDGLVQSLKETEERLQELREQIARASGEMGSHDSVSVARARSEYEDAIAALRSLQMRREALQLARDTLREALAEWNRDVSPVLNGLASDVMARITGGKYRDVRLDPRERFAVRLLEPVRQRVVEQEQCSLGTQDQLHFAQRVALLRLVSRQTEPLPLFLDDHFAHYDQERLERTLAYVAELSEEHQVFLFTCQQRELTLLEPYLRGSDRHKVHRL</sequence>
<protein>
    <recommendedName>
        <fullName evidence="8">DNA repair exonuclease</fullName>
    </recommendedName>
</protein>